<comment type="caution">
    <text evidence="2">The sequence shown here is derived from an EMBL/GenBank/DDBJ whole genome shotgun (WGS) entry which is preliminary data.</text>
</comment>
<dbReference type="AlphaFoldDB" id="A0A1R1PX27"/>
<feature type="signal peptide" evidence="1">
    <location>
        <begin position="1"/>
        <end position="20"/>
    </location>
</feature>
<dbReference type="Proteomes" id="UP000188320">
    <property type="component" value="Unassembled WGS sequence"/>
</dbReference>
<feature type="chain" id="PRO_5012525949" evidence="1">
    <location>
        <begin position="21"/>
        <end position="119"/>
    </location>
</feature>
<evidence type="ECO:0000313" key="2">
    <source>
        <dbReference type="EMBL" id="OMH85499.1"/>
    </source>
</evidence>
<evidence type="ECO:0000256" key="1">
    <source>
        <dbReference type="SAM" id="SignalP"/>
    </source>
</evidence>
<proteinExistence type="predicted"/>
<keyword evidence="3" id="KW-1185">Reference proteome</keyword>
<protein>
    <submittedName>
        <fullName evidence="2">Uncharacterized protein</fullName>
    </submittedName>
</protein>
<sequence>MVKSTLALLAAIVAMFPVNAKFQTLHAKIFSGYRFSGAVVDELQMVKHQCYNVRPGRSAQYLNPTDRSGALLMCTEKDCCGVCTANTDFIRTGLWDFYLDVGTSVLSMKWVAFGQAANE</sequence>
<evidence type="ECO:0000313" key="3">
    <source>
        <dbReference type="Proteomes" id="UP000188320"/>
    </source>
</evidence>
<name>A0A1R1PX27_ZANCU</name>
<reference evidence="3" key="1">
    <citation type="submission" date="2017-01" db="EMBL/GenBank/DDBJ databases">
        <authorList>
            <person name="Wang Y."/>
            <person name="White M."/>
            <person name="Kvist S."/>
            <person name="Moncalvo J.-M."/>
        </authorList>
    </citation>
    <scope>NUCLEOTIDE SEQUENCE [LARGE SCALE GENOMIC DNA]</scope>
    <source>
        <strain evidence="3">COL-18-3</strain>
    </source>
</reference>
<organism evidence="2 3">
    <name type="scientific">Zancudomyces culisetae</name>
    <name type="common">Gut fungus</name>
    <name type="synonym">Smittium culisetae</name>
    <dbReference type="NCBI Taxonomy" id="1213189"/>
    <lineage>
        <taxon>Eukaryota</taxon>
        <taxon>Fungi</taxon>
        <taxon>Fungi incertae sedis</taxon>
        <taxon>Zoopagomycota</taxon>
        <taxon>Kickxellomycotina</taxon>
        <taxon>Harpellomycetes</taxon>
        <taxon>Harpellales</taxon>
        <taxon>Legeriomycetaceae</taxon>
        <taxon>Zancudomyces</taxon>
    </lineage>
</organism>
<gene>
    <name evidence="2" type="ORF">AX774_g950</name>
</gene>
<accession>A0A1R1PX27</accession>
<dbReference type="EMBL" id="LSSK01000075">
    <property type="protein sequence ID" value="OMH85499.1"/>
    <property type="molecule type" value="Genomic_DNA"/>
</dbReference>
<keyword evidence="1" id="KW-0732">Signal</keyword>